<comment type="caution">
    <text evidence="2">The sequence shown here is derived from an EMBL/GenBank/DDBJ whole genome shotgun (WGS) entry which is preliminary data.</text>
</comment>
<dbReference type="EMBL" id="QVQW01000053">
    <property type="protein sequence ID" value="RKU42634.1"/>
    <property type="molecule type" value="Genomic_DNA"/>
</dbReference>
<evidence type="ECO:0000313" key="3">
    <source>
        <dbReference type="Proteomes" id="UP000275385"/>
    </source>
</evidence>
<dbReference type="AlphaFoldDB" id="A0A420Y412"/>
<feature type="signal peptide" evidence="1">
    <location>
        <begin position="1"/>
        <end position="20"/>
    </location>
</feature>
<reference evidence="2 3" key="1">
    <citation type="submission" date="2018-08" db="EMBL/GenBank/DDBJ databases">
        <title>Draft genome of the lignicolous fungus Coniochaeta pulveracea.</title>
        <authorList>
            <person name="Borstlap C.J."/>
            <person name="De Witt R.N."/>
            <person name="Botha A."/>
            <person name="Volschenk H."/>
        </authorList>
    </citation>
    <scope>NUCLEOTIDE SEQUENCE [LARGE SCALE GENOMIC DNA]</scope>
    <source>
        <strain evidence="2 3">CAB683</strain>
    </source>
</reference>
<evidence type="ECO:0000256" key="1">
    <source>
        <dbReference type="SAM" id="SignalP"/>
    </source>
</evidence>
<feature type="non-terminal residue" evidence="2">
    <location>
        <position position="92"/>
    </location>
</feature>
<organism evidence="2 3">
    <name type="scientific">Coniochaeta pulveracea</name>
    <dbReference type="NCBI Taxonomy" id="177199"/>
    <lineage>
        <taxon>Eukaryota</taxon>
        <taxon>Fungi</taxon>
        <taxon>Dikarya</taxon>
        <taxon>Ascomycota</taxon>
        <taxon>Pezizomycotina</taxon>
        <taxon>Sordariomycetes</taxon>
        <taxon>Sordariomycetidae</taxon>
        <taxon>Coniochaetales</taxon>
        <taxon>Coniochaetaceae</taxon>
        <taxon>Coniochaeta</taxon>
    </lineage>
</organism>
<feature type="chain" id="PRO_5019264528" evidence="1">
    <location>
        <begin position="21"/>
        <end position="92"/>
    </location>
</feature>
<dbReference type="STRING" id="177199.A0A420Y412"/>
<dbReference type="OrthoDB" id="159229at2759"/>
<dbReference type="Proteomes" id="UP000275385">
    <property type="component" value="Unassembled WGS sequence"/>
</dbReference>
<sequence>MRTTSILSLLTAAAVKLATATPQTGALGNATVVVNNPPGVVYSASLPAAAFDKAAFPSGNVKGSIAATANPNGIGAWFKVQFSGLPKEGGPF</sequence>
<gene>
    <name evidence="2" type="ORF">DL546_000011</name>
</gene>
<keyword evidence="1" id="KW-0732">Signal</keyword>
<evidence type="ECO:0000313" key="2">
    <source>
        <dbReference type="EMBL" id="RKU42634.1"/>
    </source>
</evidence>
<name>A0A420Y412_9PEZI</name>
<keyword evidence="3" id="KW-1185">Reference proteome</keyword>
<accession>A0A420Y412</accession>
<protein>
    <submittedName>
        <fullName evidence="2">Uncharacterized protein</fullName>
    </submittedName>
</protein>
<proteinExistence type="predicted"/>